<protein>
    <submittedName>
        <fullName evidence="1">Uncharacterized protein</fullName>
    </submittedName>
</protein>
<dbReference type="Proteomes" id="UP000291101">
    <property type="component" value="Unassembled WGS sequence"/>
</dbReference>
<dbReference type="RefSeq" id="WP_129428233.1">
    <property type="nucleotide sequence ID" value="NZ_SDWV01000021.1"/>
</dbReference>
<keyword evidence="2" id="KW-1185">Reference proteome</keyword>
<comment type="caution">
    <text evidence="1">The sequence shown here is derived from an EMBL/GenBank/DDBJ whole genome shotgun (WGS) entry which is preliminary data.</text>
</comment>
<dbReference type="EMBL" id="SDWV01000021">
    <property type="protein sequence ID" value="RYC05742.1"/>
    <property type="molecule type" value="Genomic_DNA"/>
</dbReference>
<proteinExistence type="predicted"/>
<evidence type="ECO:0000313" key="2">
    <source>
        <dbReference type="Proteomes" id="UP000291101"/>
    </source>
</evidence>
<gene>
    <name evidence="1" type="ORF">EUA94_17740</name>
</gene>
<organism evidence="1 2">
    <name type="scientific">Nocardioides zhouii</name>
    <dbReference type="NCBI Taxonomy" id="1168729"/>
    <lineage>
        <taxon>Bacteria</taxon>
        <taxon>Bacillati</taxon>
        <taxon>Actinomycetota</taxon>
        <taxon>Actinomycetes</taxon>
        <taxon>Propionibacteriales</taxon>
        <taxon>Nocardioidaceae</taxon>
        <taxon>Nocardioides</taxon>
    </lineage>
</organism>
<reference evidence="1 2" key="1">
    <citation type="submission" date="2019-01" db="EMBL/GenBank/DDBJ databases">
        <title>Novel species of Nocardioides.</title>
        <authorList>
            <person name="Liu Q."/>
            <person name="X Y.-H."/>
        </authorList>
    </citation>
    <scope>NUCLEOTIDE SEQUENCE [LARGE SCALE GENOMIC DNA]</scope>
    <source>
        <strain evidence="1 2">HLT2-9</strain>
    </source>
</reference>
<evidence type="ECO:0000313" key="1">
    <source>
        <dbReference type="EMBL" id="RYC05742.1"/>
    </source>
</evidence>
<accession>A0A4Q2SJZ7</accession>
<sequence>MTITPSSTDANTGFQYIPVPNEYVPAVLTFLAGCLRPTGAATDPAETAVSTEHSPDGWTDELLIRFASMDTKTSRTVVAMLDHLSDRPGEAAAVSTSELAEAIDRDYFVMKNVPTQIARTLGKHFPGLGTPCIHRWGPEFSPARPDEVFFFVTAERADQWKRLQESRQSSR</sequence>
<name>A0A4Q2SJZ7_9ACTN</name>
<dbReference type="OrthoDB" id="5125754at2"/>
<dbReference type="AlphaFoldDB" id="A0A4Q2SJZ7"/>